<evidence type="ECO:0000256" key="1">
    <source>
        <dbReference type="ARBA" id="ARBA00022722"/>
    </source>
</evidence>
<evidence type="ECO:0000313" key="3">
    <source>
        <dbReference type="EMBL" id="MBG6133930.1"/>
    </source>
</evidence>
<dbReference type="GO" id="GO:0004540">
    <property type="term" value="F:RNA nuclease activity"/>
    <property type="evidence" value="ECO:0007669"/>
    <property type="project" value="InterPro"/>
</dbReference>
<dbReference type="InterPro" id="IPR053753">
    <property type="entry name" value="RNase_N1/T1-like_sf"/>
</dbReference>
<gene>
    <name evidence="3" type="ORF">IW245_000124</name>
</gene>
<dbReference type="RefSeq" id="WP_197001229.1">
    <property type="nucleotide sequence ID" value="NZ_BONS01000032.1"/>
</dbReference>
<comment type="caution">
    <text evidence="3">The sequence shown here is derived from an EMBL/GenBank/DDBJ whole genome shotgun (WGS) entry which is preliminary data.</text>
</comment>
<dbReference type="Proteomes" id="UP000622552">
    <property type="component" value="Unassembled WGS sequence"/>
</dbReference>
<keyword evidence="1" id="KW-0540">Nuclease</keyword>
<accession>A0A8J7G6S8</accession>
<dbReference type="InterPro" id="IPR016191">
    <property type="entry name" value="Ribonuclease/ribotoxin"/>
</dbReference>
<dbReference type="EMBL" id="JADOUF010000001">
    <property type="protein sequence ID" value="MBG6133930.1"/>
    <property type="molecule type" value="Genomic_DNA"/>
</dbReference>
<evidence type="ECO:0000313" key="4">
    <source>
        <dbReference type="Proteomes" id="UP000622552"/>
    </source>
</evidence>
<dbReference type="SUPFAM" id="SSF53933">
    <property type="entry name" value="Microbial ribonucleases"/>
    <property type="match status" value="1"/>
</dbReference>
<dbReference type="GO" id="GO:0003723">
    <property type="term" value="F:RNA binding"/>
    <property type="evidence" value="ECO:0007669"/>
    <property type="project" value="InterPro"/>
</dbReference>
<sequence>MTGRSELTGLCEAVRVIGGGTDELAHALHGQAARLRSQAARASTAVARGRDPAAARAAAAFRAAAEACARAADVLLGCGRVARAYAARNCGGTSVGASAGAAVIAPAGTAESSAATGSGVRTPVESAVNRLRTAEAANPLIESLRNTGRLPANYVTKDVAKAAGWEPGKALGNYVPGGQMGGDLFGNNAGDVVPPAPGRTWREADVGLRSDMSRKKQPGTRLLWSNDGLAYITCDHYETIYELPRWK</sequence>
<proteinExistence type="predicted"/>
<dbReference type="GO" id="GO:0016787">
    <property type="term" value="F:hydrolase activity"/>
    <property type="evidence" value="ECO:0007669"/>
    <property type="project" value="UniProtKB-KW"/>
</dbReference>
<evidence type="ECO:0000256" key="2">
    <source>
        <dbReference type="ARBA" id="ARBA00022801"/>
    </source>
</evidence>
<reference evidence="3" key="1">
    <citation type="submission" date="2020-11" db="EMBL/GenBank/DDBJ databases">
        <title>Sequencing the genomes of 1000 actinobacteria strains.</title>
        <authorList>
            <person name="Klenk H.-P."/>
        </authorList>
    </citation>
    <scope>NUCLEOTIDE SEQUENCE</scope>
    <source>
        <strain evidence="3">DSM 45356</strain>
    </source>
</reference>
<keyword evidence="2" id="KW-0378">Hydrolase</keyword>
<dbReference type="AlphaFoldDB" id="A0A8J7G6S8"/>
<name>A0A8J7G6S8_9ACTN</name>
<protein>
    <submittedName>
        <fullName evidence="3">Uncharacterized protein</fullName>
    </submittedName>
</protein>
<organism evidence="3 4">
    <name type="scientific">Longispora fulva</name>
    <dbReference type="NCBI Taxonomy" id="619741"/>
    <lineage>
        <taxon>Bacteria</taxon>
        <taxon>Bacillati</taxon>
        <taxon>Actinomycetota</taxon>
        <taxon>Actinomycetes</taxon>
        <taxon>Micromonosporales</taxon>
        <taxon>Micromonosporaceae</taxon>
        <taxon>Longispora</taxon>
    </lineage>
</organism>
<keyword evidence="4" id="KW-1185">Reference proteome</keyword>
<dbReference type="Gene3D" id="3.40.20.20">
    <property type="match status" value="2"/>
</dbReference>